<organism evidence="5 6">
    <name type="scientific">Priapulus caudatus</name>
    <name type="common">Priapulid worm</name>
    <dbReference type="NCBI Taxonomy" id="37621"/>
    <lineage>
        <taxon>Eukaryota</taxon>
        <taxon>Metazoa</taxon>
        <taxon>Ecdysozoa</taxon>
        <taxon>Scalidophora</taxon>
        <taxon>Priapulida</taxon>
        <taxon>Priapulimorpha</taxon>
        <taxon>Priapulimorphida</taxon>
        <taxon>Priapulidae</taxon>
        <taxon>Priapulus</taxon>
    </lineage>
</organism>
<proteinExistence type="predicted"/>
<evidence type="ECO:0000256" key="1">
    <source>
        <dbReference type="ARBA" id="ARBA00004123"/>
    </source>
</evidence>
<gene>
    <name evidence="6" type="primary">LOC106815338</name>
</gene>
<sequence length="568" mass="65951">MNRTLFDCGIKREVETRNGRLLDVTATLPKSIELPKKHVKCEICNGLFTAEKYLRTHVRFKHNSNLFNLGKDSSFCNNHVDSGLSKSTELHAKKATSKEGEETNDEITIETKRNPQKPDNRRGRNQRKSYKVEFKVKTIELLDSLKGTKTKKKWQKWNKNRDKLRAELDLNKRKKNAGGVKAARQRRKLVHEKAQKSEKYPLAAQRLMVEFKLRRANGCKVSKLWLKQKMKANIELCYGKEEAAKFRGSSNWFQRFKKRHNISFRHRSNKKQNSADDGRETIQRFHRNLRKAVKSRRRRSSSTLDAKYGRWSPENRYNIDQVPLPFVVDQDKTYDVTGNKQVWVSQPSTGLDKRQATLQLCIRAEGEQRVKPAIVFRGKGNVSSAVRAEYDRDVDVYFQRCAWMDSEINMQWVSGTLLPGVGNSPNEKVIFADNVGFQQVKQFHEACREEINAIVYLLPENQTDKVQPIDAGYGKLIKSKVGEAMEGWLEKEANLEEWHDKLSAKRRRILMTQWTAQAWRELSTNKGLCKKLFEKTGCLMTADGSNDDQIRPQGLESYVFYKNKHIYS</sequence>
<dbReference type="RefSeq" id="XP_014675269.1">
    <property type="nucleotide sequence ID" value="XM_014819783.1"/>
</dbReference>
<dbReference type="InterPro" id="IPR004875">
    <property type="entry name" value="DDE_SF_endonuclease_dom"/>
</dbReference>
<evidence type="ECO:0000256" key="2">
    <source>
        <dbReference type="ARBA" id="ARBA00023125"/>
    </source>
</evidence>
<feature type="compositionally biased region" description="Basic and acidic residues" evidence="3">
    <location>
        <begin position="109"/>
        <end position="122"/>
    </location>
</feature>
<keyword evidence="5" id="KW-1185">Reference proteome</keyword>
<evidence type="ECO:0000313" key="6">
    <source>
        <dbReference type="RefSeq" id="XP_014675269.1"/>
    </source>
</evidence>
<dbReference type="PROSITE" id="PS51253">
    <property type="entry name" value="HTH_CENPB"/>
    <property type="match status" value="1"/>
</dbReference>
<dbReference type="Pfam" id="PF03221">
    <property type="entry name" value="HTH_Tnp_Tc5"/>
    <property type="match status" value="1"/>
</dbReference>
<dbReference type="SUPFAM" id="SSF46689">
    <property type="entry name" value="Homeodomain-like"/>
    <property type="match status" value="1"/>
</dbReference>
<feature type="region of interest" description="Disordered" evidence="3">
    <location>
        <begin position="175"/>
        <end position="194"/>
    </location>
</feature>
<accession>A0ABM1ESU8</accession>
<evidence type="ECO:0000256" key="3">
    <source>
        <dbReference type="SAM" id="MobiDB-lite"/>
    </source>
</evidence>
<dbReference type="Pfam" id="PF03184">
    <property type="entry name" value="DDE_1"/>
    <property type="match status" value="1"/>
</dbReference>
<dbReference type="PROSITE" id="PS00028">
    <property type="entry name" value="ZINC_FINGER_C2H2_1"/>
    <property type="match status" value="1"/>
</dbReference>
<protein>
    <submittedName>
        <fullName evidence="6">Jerky protein homolog-like</fullName>
    </submittedName>
</protein>
<dbReference type="InterPro" id="IPR006600">
    <property type="entry name" value="HTH_CenpB_DNA-bd_dom"/>
</dbReference>
<dbReference type="PANTHER" id="PTHR19303">
    <property type="entry name" value="TRANSPOSON"/>
    <property type="match status" value="1"/>
</dbReference>
<feature type="compositionally biased region" description="Basic and acidic residues" evidence="3">
    <location>
        <begin position="88"/>
        <end position="101"/>
    </location>
</feature>
<dbReference type="InterPro" id="IPR009057">
    <property type="entry name" value="Homeodomain-like_sf"/>
</dbReference>
<dbReference type="Proteomes" id="UP000695022">
    <property type="component" value="Unplaced"/>
</dbReference>
<evidence type="ECO:0000313" key="5">
    <source>
        <dbReference type="Proteomes" id="UP000695022"/>
    </source>
</evidence>
<dbReference type="PANTHER" id="PTHR19303:SF73">
    <property type="entry name" value="PROTEIN PDC2"/>
    <property type="match status" value="1"/>
</dbReference>
<evidence type="ECO:0000259" key="4">
    <source>
        <dbReference type="PROSITE" id="PS51253"/>
    </source>
</evidence>
<dbReference type="Gene3D" id="1.10.10.60">
    <property type="entry name" value="Homeodomain-like"/>
    <property type="match status" value="1"/>
</dbReference>
<feature type="region of interest" description="Disordered" evidence="3">
    <location>
        <begin position="87"/>
        <end position="129"/>
    </location>
</feature>
<feature type="domain" description="HTH CENPB-type" evidence="4">
    <location>
        <begin position="191"/>
        <end position="266"/>
    </location>
</feature>
<name>A0ABM1ESU8_PRICU</name>
<comment type="subcellular location">
    <subcellularLocation>
        <location evidence="1">Nucleus</location>
    </subcellularLocation>
</comment>
<dbReference type="GeneID" id="106815338"/>
<keyword evidence="2" id="KW-0238">DNA-binding</keyword>
<dbReference type="InterPro" id="IPR050863">
    <property type="entry name" value="CenT-Element_Derived"/>
</dbReference>
<dbReference type="InterPro" id="IPR013087">
    <property type="entry name" value="Znf_C2H2_type"/>
</dbReference>
<reference evidence="6" key="1">
    <citation type="submission" date="2025-08" db="UniProtKB">
        <authorList>
            <consortium name="RefSeq"/>
        </authorList>
    </citation>
    <scope>IDENTIFICATION</scope>
</reference>